<name>A0A2V0PNI2_9CHLO</name>
<dbReference type="PANTHER" id="PTHR47559:SF1">
    <property type="entry name" value="OS03G0844900 PROTEIN"/>
    <property type="match status" value="1"/>
</dbReference>
<comment type="caution">
    <text evidence="3">The sequence shown here is derived from an EMBL/GenBank/DDBJ whole genome shotgun (WGS) entry which is preliminary data.</text>
</comment>
<evidence type="ECO:0000313" key="4">
    <source>
        <dbReference type="Proteomes" id="UP000247498"/>
    </source>
</evidence>
<evidence type="ECO:0000313" key="3">
    <source>
        <dbReference type="EMBL" id="GBF98685.1"/>
    </source>
</evidence>
<dbReference type="SUPFAM" id="SSF50249">
    <property type="entry name" value="Nucleic acid-binding proteins"/>
    <property type="match status" value="1"/>
</dbReference>
<dbReference type="STRING" id="307507.A0A2V0PNI2"/>
<accession>A0A2V0PNI2</accession>
<feature type="region of interest" description="Disordered" evidence="1">
    <location>
        <begin position="1"/>
        <end position="24"/>
    </location>
</feature>
<dbReference type="PANTHER" id="PTHR47559">
    <property type="entry name" value="OS03G0844900 PROTEIN"/>
    <property type="match status" value="1"/>
</dbReference>
<dbReference type="FunCoup" id="A0A2V0PNI2">
    <property type="interactions" value="741"/>
</dbReference>
<dbReference type="SMART" id="SM00316">
    <property type="entry name" value="S1"/>
    <property type="match status" value="1"/>
</dbReference>
<dbReference type="Proteomes" id="UP000247498">
    <property type="component" value="Unassembled WGS sequence"/>
</dbReference>
<evidence type="ECO:0000256" key="1">
    <source>
        <dbReference type="SAM" id="MobiDB-lite"/>
    </source>
</evidence>
<dbReference type="Pfam" id="PF00575">
    <property type="entry name" value="S1"/>
    <property type="match status" value="1"/>
</dbReference>
<evidence type="ECO:0000259" key="2">
    <source>
        <dbReference type="PROSITE" id="PS50126"/>
    </source>
</evidence>
<dbReference type="PROSITE" id="PS50126">
    <property type="entry name" value="S1"/>
    <property type="match status" value="1"/>
</dbReference>
<dbReference type="GO" id="GO:0003676">
    <property type="term" value="F:nucleic acid binding"/>
    <property type="evidence" value="ECO:0007669"/>
    <property type="project" value="InterPro"/>
</dbReference>
<organism evidence="3 4">
    <name type="scientific">Raphidocelis subcapitata</name>
    <dbReference type="NCBI Taxonomy" id="307507"/>
    <lineage>
        <taxon>Eukaryota</taxon>
        <taxon>Viridiplantae</taxon>
        <taxon>Chlorophyta</taxon>
        <taxon>core chlorophytes</taxon>
        <taxon>Chlorophyceae</taxon>
        <taxon>CS clade</taxon>
        <taxon>Sphaeropleales</taxon>
        <taxon>Selenastraceae</taxon>
        <taxon>Raphidocelis</taxon>
    </lineage>
</organism>
<dbReference type="InterPro" id="IPR003029">
    <property type="entry name" value="S1_domain"/>
</dbReference>
<sequence length="290" mass="31641">MHTSVGHPRPFTARGPHPAGCSHNVRAAPPAWRVHAAKRAAKSPLADPMLRAQDLLVSGEVAEGTITAFNKGGLIVELDGEDLKAREELVLSERQARAAEALARLSEGEVVRGEVVRLEDYGAIVALLDDKCTPMGLQGLVHKKELSWDMVMTVEDVVRLGQVVDVKVIGVDRTRRNVSLSLRALKADPLMETIENQEWRATSEVPAEIVKIVSVLMSTAGISDVRPGRQAEEKSTVAQDLELYLTKVELPGGFALVVRSGRVLQELVVDTSLSRDDMKKALTRVLSRVR</sequence>
<dbReference type="Gene3D" id="2.40.50.140">
    <property type="entry name" value="Nucleic acid-binding proteins"/>
    <property type="match status" value="1"/>
</dbReference>
<dbReference type="InParanoid" id="A0A2V0PNI2"/>
<dbReference type="InterPro" id="IPR052757">
    <property type="entry name" value="Ribosomal_protein_S1"/>
</dbReference>
<dbReference type="EMBL" id="BDRX01000132">
    <property type="protein sequence ID" value="GBF98685.1"/>
    <property type="molecule type" value="Genomic_DNA"/>
</dbReference>
<dbReference type="InterPro" id="IPR012340">
    <property type="entry name" value="NA-bd_OB-fold"/>
</dbReference>
<reference evidence="3 4" key="1">
    <citation type="journal article" date="2018" name="Sci. Rep.">
        <title>Raphidocelis subcapitata (=Pseudokirchneriella subcapitata) provides an insight into genome evolution and environmental adaptations in the Sphaeropleales.</title>
        <authorList>
            <person name="Suzuki S."/>
            <person name="Yamaguchi H."/>
            <person name="Nakajima N."/>
            <person name="Kawachi M."/>
        </authorList>
    </citation>
    <scope>NUCLEOTIDE SEQUENCE [LARGE SCALE GENOMIC DNA]</scope>
    <source>
        <strain evidence="3 4">NIES-35</strain>
    </source>
</reference>
<gene>
    <name evidence="3" type="ORF">Rsub_11399</name>
</gene>
<feature type="domain" description="S1 motif" evidence="2">
    <location>
        <begin position="108"/>
        <end position="183"/>
    </location>
</feature>
<dbReference type="AlphaFoldDB" id="A0A2V0PNI2"/>
<dbReference type="OrthoDB" id="412781at2759"/>
<protein>
    <recommendedName>
        <fullName evidence="2">S1 motif domain-containing protein</fullName>
    </recommendedName>
</protein>
<proteinExistence type="predicted"/>
<keyword evidence="4" id="KW-1185">Reference proteome</keyword>